<evidence type="ECO:0000256" key="3">
    <source>
        <dbReference type="ARBA" id="ARBA00022741"/>
    </source>
</evidence>
<organism evidence="12 13">
    <name type="scientific">Adineta ricciae</name>
    <name type="common">Rotifer</name>
    <dbReference type="NCBI Taxonomy" id="249248"/>
    <lineage>
        <taxon>Eukaryota</taxon>
        <taxon>Metazoa</taxon>
        <taxon>Spiralia</taxon>
        <taxon>Gnathifera</taxon>
        <taxon>Rotifera</taxon>
        <taxon>Eurotatoria</taxon>
        <taxon>Bdelloidea</taxon>
        <taxon>Adinetida</taxon>
        <taxon>Adinetidae</taxon>
        <taxon>Adineta</taxon>
    </lineage>
</organism>
<dbReference type="Gene3D" id="3.40.50.10810">
    <property type="entry name" value="Tandem AAA-ATPase domain"/>
    <property type="match status" value="1"/>
</dbReference>
<dbReference type="Pfam" id="PF00176">
    <property type="entry name" value="SNF2-rel_dom"/>
    <property type="match status" value="1"/>
</dbReference>
<dbReference type="InterPro" id="IPR027417">
    <property type="entry name" value="P-loop_NTPase"/>
</dbReference>
<evidence type="ECO:0000256" key="6">
    <source>
        <dbReference type="ARBA" id="ARBA00022840"/>
    </source>
</evidence>
<feature type="region of interest" description="Disordered" evidence="9">
    <location>
        <begin position="156"/>
        <end position="183"/>
    </location>
</feature>
<reference evidence="12" key="1">
    <citation type="submission" date="2021-02" db="EMBL/GenBank/DDBJ databases">
        <authorList>
            <person name="Nowell W R."/>
        </authorList>
    </citation>
    <scope>NUCLEOTIDE SEQUENCE</scope>
</reference>
<dbReference type="PANTHER" id="PTHR10799">
    <property type="entry name" value="SNF2/RAD54 HELICASE FAMILY"/>
    <property type="match status" value="1"/>
</dbReference>
<keyword evidence="3" id="KW-0547">Nucleotide-binding</keyword>
<evidence type="ECO:0000313" key="12">
    <source>
        <dbReference type="EMBL" id="CAF1078305.1"/>
    </source>
</evidence>
<dbReference type="AlphaFoldDB" id="A0A814MI82"/>
<dbReference type="InterPro" id="IPR038718">
    <property type="entry name" value="SNF2-like_sf"/>
</dbReference>
<dbReference type="InterPro" id="IPR049730">
    <property type="entry name" value="SNF2/RAD54-like_C"/>
</dbReference>
<gene>
    <name evidence="12" type="ORF">XAT740_LOCUS17185</name>
</gene>
<proteinExistence type="inferred from homology"/>
<keyword evidence="4" id="KW-0378">Hydrolase</keyword>
<comment type="subcellular location">
    <subcellularLocation>
        <location evidence="1">Nucleus</location>
    </subcellularLocation>
</comment>
<dbReference type="PROSITE" id="PS51192">
    <property type="entry name" value="HELICASE_ATP_BIND_1"/>
    <property type="match status" value="1"/>
</dbReference>
<dbReference type="EMBL" id="CAJNOR010001115">
    <property type="protein sequence ID" value="CAF1078305.1"/>
    <property type="molecule type" value="Genomic_DNA"/>
</dbReference>
<keyword evidence="7" id="KW-0175">Coiled coil</keyword>
<dbReference type="InterPro" id="IPR014001">
    <property type="entry name" value="Helicase_ATP-bd"/>
</dbReference>
<evidence type="ECO:0000256" key="7">
    <source>
        <dbReference type="ARBA" id="ARBA00023054"/>
    </source>
</evidence>
<sequence>MLGKRRLSETEMDSETNGNEQTKTVLQVRNGENKEGIAKPGQKRQKTTKQEIMNEPMQKRSKTTVQEEEEEVHLPDADHEGVEQIKNLDKQIEEEENAADNIVIKDLMGSVRPEPNRKISDEERRKLYDNVYSKLLTLLERCQKYVHHLNNKVKQSLAEHQQEKKKKKGVKQEETTEAAASEDDMKRTGLLKKYYDMSQKEIHARQPKFFTGTLKPYQLAGLEWLRTLHEVGLNGILADEMGLGKTVQVIAFICSLIQDSAPGPFLVIAPLSTLTNWCSEFARFAPNVRCMVYHGNKEKLAELQNELKEYRQDKKSSPIVIITAYHMVLHSKAFFKREQWPLLVIDEGHRLKNPKCQLMVMLRRIQTGSRFLLTGTPVQNNMSEMWSLMNFLLPEIFDEPEVFERYFEIDSIGQSNTSFKEEQERSVLSIFHQILIPFILRRRKNDVNLYLPPKKEVTVYTKMTNLQVKWYNQLVDEIVRRYINDRKKDEFVQVFDDDQRLRSQRKVDDTPKEAKEITIAKKITGRDVIFPLLRACTHPYLLDAPLDENNEIVVNEELIASSGKFIVLDKMLAKLQGTGHKVLIFSTLVIFLDLLESMCEHREYGYVRLDGSTNFDERIEAITKFNKEPDTFIFLISTRAGGLGLNLMAADTVVLFNSDWNPMIDIQAQDRAHRIGQTNPVIVYRFIVRNTIDERVYKRACSKQIMEKLIVHDELKQGFDAYDKVLSFDPQGEQAKSINLAELVEGITKVDHGTIITENDLLSDEHIDRLLDRSDLIDKMHQDQKQQEQQFKKSL</sequence>
<name>A0A814MI82_ADIRI</name>
<dbReference type="SUPFAM" id="SSF52540">
    <property type="entry name" value="P-loop containing nucleoside triphosphate hydrolases"/>
    <property type="match status" value="2"/>
</dbReference>
<dbReference type="GO" id="GO:0005524">
    <property type="term" value="F:ATP binding"/>
    <property type="evidence" value="ECO:0007669"/>
    <property type="project" value="UniProtKB-KW"/>
</dbReference>
<dbReference type="Gene3D" id="3.40.50.300">
    <property type="entry name" value="P-loop containing nucleotide triphosphate hydrolases"/>
    <property type="match status" value="1"/>
</dbReference>
<comment type="caution">
    <text evidence="12">The sequence shown here is derived from an EMBL/GenBank/DDBJ whole genome shotgun (WGS) entry which is preliminary data.</text>
</comment>
<dbReference type="SMART" id="SM00487">
    <property type="entry name" value="DEXDc"/>
    <property type="match status" value="1"/>
</dbReference>
<keyword evidence="13" id="KW-1185">Reference proteome</keyword>
<dbReference type="InterPro" id="IPR001650">
    <property type="entry name" value="Helicase_C-like"/>
</dbReference>
<accession>A0A814MI82</accession>
<evidence type="ECO:0000256" key="9">
    <source>
        <dbReference type="SAM" id="MobiDB-lite"/>
    </source>
</evidence>
<comment type="similarity">
    <text evidence="2">Belongs to the SNF2/RAD54 helicase family.</text>
</comment>
<dbReference type="GO" id="GO:0005634">
    <property type="term" value="C:nucleus"/>
    <property type="evidence" value="ECO:0007669"/>
    <property type="project" value="UniProtKB-SubCell"/>
</dbReference>
<dbReference type="Pfam" id="PF00271">
    <property type="entry name" value="Helicase_C"/>
    <property type="match status" value="1"/>
</dbReference>
<evidence type="ECO:0000256" key="2">
    <source>
        <dbReference type="ARBA" id="ARBA00007025"/>
    </source>
</evidence>
<evidence type="ECO:0000256" key="5">
    <source>
        <dbReference type="ARBA" id="ARBA00022806"/>
    </source>
</evidence>
<evidence type="ECO:0000256" key="8">
    <source>
        <dbReference type="ARBA" id="ARBA00023242"/>
    </source>
</evidence>
<dbReference type="PROSITE" id="PS51194">
    <property type="entry name" value="HELICASE_CTER"/>
    <property type="match status" value="1"/>
</dbReference>
<dbReference type="FunFam" id="3.40.50.10810:FF:000015">
    <property type="entry name" value="lymphoid-specific helicase isoform X1"/>
    <property type="match status" value="1"/>
</dbReference>
<evidence type="ECO:0000259" key="11">
    <source>
        <dbReference type="PROSITE" id="PS51194"/>
    </source>
</evidence>
<dbReference type="InterPro" id="IPR000330">
    <property type="entry name" value="SNF2_N"/>
</dbReference>
<keyword evidence="6" id="KW-0067">ATP-binding</keyword>
<protein>
    <submittedName>
        <fullName evidence="12">Uncharacterized protein</fullName>
    </submittedName>
</protein>
<feature type="compositionally biased region" description="Polar residues" evidence="9">
    <location>
        <begin position="15"/>
        <end position="27"/>
    </location>
</feature>
<evidence type="ECO:0000256" key="1">
    <source>
        <dbReference type="ARBA" id="ARBA00004123"/>
    </source>
</evidence>
<evidence type="ECO:0000259" key="10">
    <source>
        <dbReference type="PROSITE" id="PS51192"/>
    </source>
</evidence>
<keyword evidence="5" id="KW-0347">Helicase</keyword>
<keyword evidence="8" id="KW-0539">Nucleus</keyword>
<dbReference type="SMART" id="SM00490">
    <property type="entry name" value="HELICc"/>
    <property type="match status" value="1"/>
</dbReference>
<evidence type="ECO:0000313" key="13">
    <source>
        <dbReference type="Proteomes" id="UP000663828"/>
    </source>
</evidence>
<feature type="domain" description="Helicase ATP-binding" evidence="10">
    <location>
        <begin position="226"/>
        <end position="395"/>
    </location>
</feature>
<dbReference type="Proteomes" id="UP000663828">
    <property type="component" value="Unassembled WGS sequence"/>
</dbReference>
<dbReference type="GO" id="GO:0004386">
    <property type="term" value="F:helicase activity"/>
    <property type="evidence" value="ECO:0007669"/>
    <property type="project" value="UniProtKB-KW"/>
</dbReference>
<evidence type="ECO:0000256" key="4">
    <source>
        <dbReference type="ARBA" id="ARBA00022801"/>
    </source>
</evidence>
<feature type="region of interest" description="Disordered" evidence="9">
    <location>
        <begin position="1"/>
        <end position="78"/>
    </location>
</feature>
<feature type="domain" description="Helicase C-terminal" evidence="11">
    <location>
        <begin position="567"/>
        <end position="723"/>
    </location>
</feature>
<dbReference type="CDD" id="cd18793">
    <property type="entry name" value="SF2_C_SNF"/>
    <property type="match status" value="1"/>
</dbReference>
<dbReference type="GO" id="GO:0016787">
    <property type="term" value="F:hydrolase activity"/>
    <property type="evidence" value="ECO:0007669"/>
    <property type="project" value="UniProtKB-KW"/>
</dbReference>